<dbReference type="GO" id="GO:0005524">
    <property type="term" value="F:ATP binding"/>
    <property type="evidence" value="ECO:0007669"/>
    <property type="project" value="UniProtKB-KW"/>
</dbReference>
<dbReference type="EMBL" id="AP023213">
    <property type="protein sequence ID" value="BCO11350.1"/>
    <property type="molecule type" value="Genomic_DNA"/>
</dbReference>
<dbReference type="InterPro" id="IPR003439">
    <property type="entry name" value="ABC_transporter-like_ATP-bd"/>
</dbReference>
<evidence type="ECO:0000259" key="4">
    <source>
        <dbReference type="PROSITE" id="PS50893"/>
    </source>
</evidence>
<evidence type="ECO:0000313" key="6">
    <source>
        <dbReference type="Proteomes" id="UP000515472"/>
    </source>
</evidence>
<dbReference type="SUPFAM" id="SSF52540">
    <property type="entry name" value="P-loop containing nucleoside triphosphate hydrolases"/>
    <property type="match status" value="1"/>
</dbReference>
<dbReference type="PROSITE" id="PS00211">
    <property type="entry name" value="ABC_TRANSPORTER_1"/>
    <property type="match status" value="1"/>
</dbReference>
<accession>A0A7R7IY96</accession>
<name>A0A7R7IY96_9BACT</name>
<feature type="domain" description="ABC transporter" evidence="4">
    <location>
        <begin position="13"/>
        <end position="251"/>
    </location>
</feature>
<dbReference type="CDD" id="cd03228">
    <property type="entry name" value="ABCC_MRP_Like"/>
    <property type="match status" value="1"/>
</dbReference>
<evidence type="ECO:0000256" key="1">
    <source>
        <dbReference type="ARBA" id="ARBA00022448"/>
    </source>
</evidence>
<sequence>MADVAEETTVAAVRVDDVCFSRRNAEGTTVNLLSHVSISARSGKITAVIGPSGGGKSTLIRLINRLADPDSGSLYLDGSDIKEIDPLELRRLVALVPQKPFMFEGSVLENLLRPFVYRQEKLPPADGEAVVRALALAKLDQGMLPRDARSLSVGEQQRVGLARALLTHPRVLLLDEPTSALDRRTADSLAATLQEVCHAQNLTLIMVTHDLRLTERVADYCYYLEAGRIMEEGRADEMLARPRTDALKRFLSEPTE</sequence>
<dbReference type="Gene3D" id="3.40.50.300">
    <property type="entry name" value="P-loop containing nucleotide triphosphate hydrolases"/>
    <property type="match status" value="1"/>
</dbReference>
<keyword evidence="6" id="KW-1185">Reference proteome</keyword>
<organism evidence="5 6">
    <name type="scientific">Citrifermentans bremense</name>
    <dbReference type="NCBI Taxonomy" id="60035"/>
    <lineage>
        <taxon>Bacteria</taxon>
        <taxon>Pseudomonadati</taxon>
        <taxon>Thermodesulfobacteriota</taxon>
        <taxon>Desulfuromonadia</taxon>
        <taxon>Geobacterales</taxon>
        <taxon>Geobacteraceae</taxon>
        <taxon>Citrifermentans</taxon>
    </lineage>
</organism>
<dbReference type="SMART" id="SM00382">
    <property type="entry name" value="AAA"/>
    <property type="match status" value="1"/>
</dbReference>
<keyword evidence="3 5" id="KW-0067">ATP-binding</keyword>
<proteinExistence type="predicted"/>
<dbReference type="InterPro" id="IPR003593">
    <property type="entry name" value="AAA+_ATPase"/>
</dbReference>
<dbReference type="GO" id="GO:0016887">
    <property type="term" value="F:ATP hydrolysis activity"/>
    <property type="evidence" value="ECO:0007669"/>
    <property type="project" value="InterPro"/>
</dbReference>
<dbReference type="RefSeq" id="WP_185245085.1">
    <property type="nucleotide sequence ID" value="NZ_AP023213.1"/>
</dbReference>
<keyword evidence="2" id="KW-0547">Nucleotide-binding</keyword>
<reference evidence="5 6" key="1">
    <citation type="submission" date="2020-06" db="EMBL/GenBank/DDBJ databases">
        <title>Interaction of electrochemicaly active bacteria, Geobacter bremensis R4 on different carbon anode.</title>
        <authorList>
            <person name="Meng L."/>
            <person name="Yoshida N."/>
        </authorList>
    </citation>
    <scope>NUCLEOTIDE SEQUENCE [LARGE SCALE GENOMIC DNA]</scope>
    <source>
        <strain evidence="5 6">R4</strain>
    </source>
</reference>
<dbReference type="PANTHER" id="PTHR43423:SF1">
    <property type="entry name" value="ABC TRANSPORTER I FAMILY MEMBER 17"/>
    <property type="match status" value="1"/>
</dbReference>
<evidence type="ECO:0000313" key="5">
    <source>
        <dbReference type="EMBL" id="BCO11350.1"/>
    </source>
</evidence>
<dbReference type="Proteomes" id="UP000515472">
    <property type="component" value="Chromosome"/>
</dbReference>
<dbReference type="PROSITE" id="PS50893">
    <property type="entry name" value="ABC_TRANSPORTER_2"/>
    <property type="match status" value="1"/>
</dbReference>
<evidence type="ECO:0000256" key="3">
    <source>
        <dbReference type="ARBA" id="ARBA00022840"/>
    </source>
</evidence>
<protein>
    <submittedName>
        <fullName evidence="5">YbbL ABC transporter ATP-binding protein</fullName>
    </submittedName>
</protein>
<dbReference type="AlphaFoldDB" id="A0A7R7IY96"/>
<dbReference type="InterPro" id="IPR027417">
    <property type="entry name" value="P-loop_NTPase"/>
</dbReference>
<dbReference type="Pfam" id="PF00005">
    <property type="entry name" value="ABC_tran"/>
    <property type="match status" value="1"/>
</dbReference>
<keyword evidence="1" id="KW-0813">Transport</keyword>
<evidence type="ECO:0000256" key="2">
    <source>
        <dbReference type="ARBA" id="ARBA00022741"/>
    </source>
</evidence>
<dbReference type="InterPro" id="IPR017871">
    <property type="entry name" value="ABC_transporter-like_CS"/>
</dbReference>
<gene>
    <name evidence="5" type="ORF">GEOBRER4_n1816</name>
</gene>
<dbReference type="PANTHER" id="PTHR43423">
    <property type="entry name" value="ABC TRANSPORTER I FAMILY MEMBER 17"/>
    <property type="match status" value="1"/>
</dbReference>